<evidence type="ECO:0000256" key="8">
    <source>
        <dbReference type="ARBA" id="ARBA00022806"/>
    </source>
</evidence>
<dbReference type="InterPro" id="IPR047187">
    <property type="entry name" value="SF1_C_Upf1"/>
</dbReference>
<dbReference type="Pfam" id="PF13086">
    <property type="entry name" value="AAA_11"/>
    <property type="match status" value="2"/>
</dbReference>
<name>A0AAD9D6C8_9STRA</name>
<protein>
    <submittedName>
        <fullName evidence="14">Regulator of nonsense transcripts 1</fullName>
        <ecNumber evidence="14">3.6.4.13</ecNumber>
    </submittedName>
</protein>
<evidence type="ECO:0000256" key="12">
    <source>
        <dbReference type="SAM" id="MobiDB-lite"/>
    </source>
</evidence>
<evidence type="ECO:0000256" key="10">
    <source>
        <dbReference type="ARBA" id="ARBA00022840"/>
    </source>
</evidence>
<comment type="caution">
    <text evidence="11">Lacks conserved residue(s) required for the propagation of feature annotation.</text>
</comment>
<dbReference type="CDD" id="cd18808">
    <property type="entry name" value="SF1_C_Upf1"/>
    <property type="match status" value="1"/>
</dbReference>
<dbReference type="Gene3D" id="2.40.30.230">
    <property type="match status" value="1"/>
</dbReference>
<evidence type="ECO:0000256" key="1">
    <source>
        <dbReference type="ARBA" id="ARBA00004496"/>
    </source>
</evidence>
<keyword evidence="15" id="KW-1185">Reference proteome</keyword>
<dbReference type="Proteomes" id="UP001224775">
    <property type="component" value="Unassembled WGS sequence"/>
</dbReference>
<dbReference type="Pfam" id="PF18141">
    <property type="entry name" value="UPF1_1B_dom"/>
    <property type="match status" value="1"/>
</dbReference>
<gene>
    <name evidence="14" type="ORF">QTG54_013670</name>
</gene>
<dbReference type="Gene3D" id="6.10.140.1240">
    <property type="match status" value="1"/>
</dbReference>
<feature type="compositionally biased region" description="Acidic residues" evidence="12">
    <location>
        <begin position="47"/>
        <end position="69"/>
    </location>
</feature>
<keyword evidence="5" id="KW-0547">Nucleotide-binding</keyword>
<keyword evidence="4" id="KW-0479">Metal-binding</keyword>
<organism evidence="14 15">
    <name type="scientific">Skeletonema marinoi</name>
    <dbReference type="NCBI Taxonomy" id="267567"/>
    <lineage>
        <taxon>Eukaryota</taxon>
        <taxon>Sar</taxon>
        <taxon>Stramenopiles</taxon>
        <taxon>Ochrophyta</taxon>
        <taxon>Bacillariophyta</taxon>
        <taxon>Coscinodiscophyceae</taxon>
        <taxon>Thalassiosirophycidae</taxon>
        <taxon>Thalassiosirales</taxon>
        <taxon>Skeletonemataceae</taxon>
        <taxon>Skeletonema</taxon>
        <taxon>Skeletonema marinoi-dohrnii complex</taxon>
    </lineage>
</organism>
<dbReference type="PROSITE" id="PS51997">
    <property type="entry name" value="UPF1_CH_RICH"/>
    <property type="match status" value="1"/>
</dbReference>
<evidence type="ECO:0000313" key="14">
    <source>
        <dbReference type="EMBL" id="KAK1735507.1"/>
    </source>
</evidence>
<dbReference type="EMBL" id="JATAAI010000033">
    <property type="protein sequence ID" value="KAK1735507.1"/>
    <property type="molecule type" value="Genomic_DNA"/>
</dbReference>
<evidence type="ECO:0000256" key="4">
    <source>
        <dbReference type="ARBA" id="ARBA00022723"/>
    </source>
</evidence>
<dbReference type="CDD" id="cd21400">
    <property type="entry name" value="ZBD_UPF1-like"/>
    <property type="match status" value="1"/>
</dbReference>
<evidence type="ECO:0000313" key="15">
    <source>
        <dbReference type="Proteomes" id="UP001224775"/>
    </source>
</evidence>
<dbReference type="InterPro" id="IPR045055">
    <property type="entry name" value="DNA2/NAM7-like"/>
</dbReference>
<accession>A0AAD9D6C8</accession>
<reference evidence="14" key="1">
    <citation type="submission" date="2023-06" db="EMBL/GenBank/DDBJ databases">
        <title>Survivors Of The Sea: Transcriptome response of Skeletonema marinoi to long-term dormancy.</title>
        <authorList>
            <person name="Pinder M.I.M."/>
            <person name="Kourtchenko O."/>
            <person name="Robertson E.K."/>
            <person name="Larsson T."/>
            <person name="Maumus F."/>
            <person name="Osuna-Cruz C.M."/>
            <person name="Vancaester E."/>
            <person name="Stenow R."/>
            <person name="Vandepoele K."/>
            <person name="Ploug H."/>
            <person name="Bruchert V."/>
            <person name="Godhe A."/>
            <person name="Topel M."/>
        </authorList>
    </citation>
    <scope>NUCLEOTIDE SEQUENCE</scope>
    <source>
        <strain evidence="14">R05AC</strain>
    </source>
</reference>
<comment type="subcellular location">
    <subcellularLocation>
        <location evidence="1">Cytoplasm</location>
    </subcellularLocation>
</comment>
<dbReference type="InterPro" id="IPR041679">
    <property type="entry name" value="DNA2/NAM7-like_C"/>
</dbReference>
<dbReference type="PANTHER" id="PTHR10887">
    <property type="entry name" value="DNA2/NAM7 HELICASE FAMILY"/>
    <property type="match status" value="1"/>
</dbReference>
<evidence type="ECO:0000256" key="6">
    <source>
        <dbReference type="ARBA" id="ARBA00022771"/>
    </source>
</evidence>
<dbReference type="InterPro" id="IPR040812">
    <property type="entry name" value="UPF1_1B_dom"/>
</dbReference>
<dbReference type="InterPro" id="IPR027417">
    <property type="entry name" value="P-loop_NTPase"/>
</dbReference>
<feature type="compositionally biased region" description="Polar residues" evidence="12">
    <location>
        <begin position="1061"/>
        <end position="1070"/>
    </location>
</feature>
<evidence type="ECO:0000256" key="9">
    <source>
        <dbReference type="ARBA" id="ARBA00022833"/>
    </source>
</evidence>
<feature type="compositionally biased region" description="Gly residues" evidence="12">
    <location>
        <begin position="986"/>
        <end position="998"/>
    </location>
</feature>
<feature type="compositionally biased region" description="Polar residues" evidence="12">
    <location>
        <begin position="1082"/>
        <end position="1096"/>
    </location>
</feature>
<feature type="compositionally biased region" description="Acidic residues" evidence="12">
    <location>
        <begin position="77"/>
        <end position="87"/>
    </location>
</feature>
<keyword evidence="9" id="KW-0862">Zinc</keyword>
<comment type="caution">
    <text evidence="14">The sequence shown here is derived from an EMBL/GenBank/DDBJ whole genome shotgun (WGS) entry which is preliminary data.</text>
</comment>
<dbReference type="SUPFAM" id="SSF52540">
    <property type="entry name" value="P-loop containing nucleoside triphosphate hydrolases"/>
    <property type="match status" value="1"/>
</dbReference>
<feature type="domain" description="Upf1" evidence="13">
    <location>
        <begin position="103"/>
        <end position="261"/>
    </location>
</feature>
<dbReference type="CDD" id="cd18039">
    <property type="entry name" value="DEXXQc_UPF1"/>
    <property type="match status" value="1"/>
</dbReference>
<dbReference type="PANTHER" id="PTHR10887:SF364">
    <property type="entry name" value="REGULATOR OF NONSENSE TRANSCRIPTS 1"/>
    <property type="match status" value="1"/>
</dbReference>
<feature type="region of interest" description="Disordered" evidence="12">
    <location>
        <begin position="981"/>
        <end position="1096"/>
    </location>
</feature>
<dbReference type="FunFam" id="3.40.50.300:FF:000097">
    <property type="entry name" value="Regulator of nonsense transcripts 1"/>
    <property type="match status" value="1"/>
</dbReference>
<dbReference type="GO" id="GO:0003723">
    <property type="term" value="F:RNA binding"/>
    <property type="evidence" value="ECO:0007669"/>
    <property type="project" value="InterPro"/>
</dbReference>
<dbReference type="Pfam" id="PF13087">
    <property type="entry name" value="AAA_12"/>
    <property type="match status" value="1"/>
</dbReference>
<dbReference type="Gene3D" id="3.40.50.300">
    <property type="entry name" value="P-loop containing nucleotide triphosphate hydrolases"/>
    <property type="match status" value="2"/>
</dbReference>
<keyword evidence="6" id="KW-0863">Zinc-finger</keyword>
<keyword evidence="8" id="KW-0347">Helicase</keyword>
<evidence type="ECO:0000256" key="5">
    <source>
        <dbReference type="ARBA" id="ARBA00022741"/>
    </source>
</evidence>
<dbReference type="Pfam" id="PF09416">
    <property type="entry name" value="UPF1_Zn_bind"/>
    <property type="match status" value="1"/>
</dbReference>
<evidence type="ECO:0000256" key="11">
    <source>
        <dbReference type="PROSITE-ProRule" id="PRU01341"/>
    </source>
</evidence>
<comment type="similarity">
    <text evidence="2">Belongs to the DNA2/NAM7 helicase family.</text>
</comment>
<dbReference type="GO" id="GO:0005737">
    <property type="term" value="C:cytoplasm"/>
    <property type="evidence" value="ECO:0007669"/>
    <property type="project" value="UniProtKB-SubCell"/>
</dbReference>
<dbReference type="GO" id="GO:0016787">
    <property type="term" value="F:hydrolase activity"/>
    <property type="evidence" value="ECO:0007669"/>
    <property type="project" value="UniProtKB-KW"/>
</dbReference>
<dbReference type="GO" id="GO:0000184">
    <property type="term" value="P:nuclear-transcribed mRNA catabolic process, nonsense-mediated decay"/>
    <property type="evidence" value="ECO:0007669"/>
    <property type="project" value="InterPro"/>
</dbReference>
<evidence type="ECO:0000259" key="13">
    <source>
        <dbReference type="PROSITE" id="PS51997"/>
    </source>
</evidence>
<keyword evidence="7 14" id="KW-0378">Hydrolase</keyword>
<proteinExistence type="inferred from homology"/>
<dbReference type="AlphaFoldDB" id="A0AAD9D6C8"/>
<evidence type="ECO:0000256" key="2">
    <source>
        <dbReference type="ARBA" id="ARBA00007913"/>
    </source>
</evidence>
<keyword evidence="10" id="KW-0067">ATP-binding</keyword>
<dbReference type="EC" id="3.6.4.13" evidence="14"/>
<dbReference type="InterPro" id="IPR018999">
    <property type="entry name" value="UPF1_CH/ZBD"/>
</dbReference>
<feature type="region of interest" description="Disordered" evidence="12">
    <location>
        <begin position="28"/>
        <end position="87"/>
    </location>
</feature>
<evidence type="ECO:0000256" key="3">
    <source>
        <dbReference type="ARBA" id="ARBA00022490"/>
    </source>
</evidence>
<evidence type="ECO:0000256" key="7">
    <source>
        <dbReference type="ARBA" id="ARBA00022801"/>
    </source>
</evidence>
<keyword evidence="3" id="KW-0963">Cytoplasm</keyword>
<dbReference type="GO" id="GO:0008270">
    <property type="term" value="F:zinc ion binding"/>
    <property type="evidence" value="ECO:0007669"/>
    <property type="project" value="UniProtKB-KW"/>
</dbReference>
<feature type="region of interest" description="Disordered" evidence="12">
    <location>
        <begin position="391"/>
        <end position="426"/>
    </location>
</feature>
<sequence>MASSIERIIALSELSYLPLIQLLAMTEEAETEETGAAPPKEEAADVASDEDEEEDSEEEEFDDDDDDSENVASGSGADEDVMGSDEESILTTSDDGYIDHYDEATLPPYACRYCGIHDPASVAKCCESNKWFCNATCTGGGGSHLVHHLVRSRSNQVQLHPESPLGDTVLECYNCASKNSFVLGFVPASSSSVVVLLCRVCVETVPALKDMDWELSQWHPLVQDRKFLPWLIKVPSDKLQIRARDISQDQINKLEELWKSEPEARFADLDRPDAIDETELSPTLLHYEDGYHYQNVLAPLVKMEADYDKQMKESLTEESISVRWEKSLTGRNIATFTFSGRHSAELSRVVVGDELRLKLGGGAEFLHGKPWEGVGYVKDIIDGEVEVEMKPDIATRGGGGGKGRRRNGKKDRGENNNHNANKNKGIPDQIADDYIVEYIWKSTSFDRMQNALKNFAIDDTSVTGYIYHKLLGHPVEEQLIANPKLPENEEFTAPGLPPLNESQVAAVASVLQRPMSLIQGPPGTGKTVTSATLVYHLTKQNMGQVLVTAPSNVAVDQLTEKIAATGLRVVRLASKTREATASSVDHLCLHIMTPLAAGDEYKKLQRLKDEVGELTERDQRKYMALRSRTEREILQAADVICCTCVGAGDPRMKNFRFRQVLIDEATQAIEAEALIPLTMGAKQVVFVGDHCQLGPVVMCKAAAKAGLMQSLFERLVLIGLRPLRLQVQYRMHPILSEFPSNMFYEGSLQNGVTESDRQLRHLPGYTGKDDFPWPMKSKPMFFWGIAGMEEISASGTSYLNRTEASYVEKIVTHLIKMGVNSSQIGVITPYDGQKKYVQEHMRRSGPLAASIYESIEVNSVDAFQGREKEIILVSCVRSSETQGIGFLSDPRRLNVALTRARLGLVLLGNPRVLSKNPLWAALLLHFKEHETLVEGPLNNLQQSFMTFARPRRNLQSDSRYAFTALARGGWDGRWEDRDHGYRNAPGFGGGGGDGGGGNRGRRKNRQADSRFDPRYNNSQNYDDASTGVPLPNFAPLPDYARGGDDMSSVGGDGGSVSGSVYTTNSSSQWSHNRHGGYYGNDMRSQADTSSVASSRY</sequence>
<dbReference type="CDD" id="cd21407">
    <property type="entry name" value="1B_UPF1-like"/>
    <property type="match status" value="1"/>
</dbReference>
<dbReference type="GO" id="GO:0003724">
    <property type="term" value="F:RNA helicase activity"/>
    <property type="evidence" value="ECO:0007669"/>
    <property type="project" value="UniProtKB-EC"/>
</dbReference>
<dbReference type="GO" id="GO:0005524">
    <property type="term" value="F:ATP binding"/>
    <property type="evidence" value="ECO:0007669"/>
    <property type="project" value="UniProtKB-KW"/>
</dbReference>
<dbReference type="InterPro" id="IPR041677">
    <property type="entry name" value="DNA2/NAM7_AAA_11"/>
</dbReference>